<keyword evidence="1" id="KW-0238">DNA-binding</keyword>
<evidence type="ECO:0000313" key="5">
    <source>
        <dbReference type="Proteomes" id="UP000198817"/>
    </source>
</evidence>
<dbReference type="RefSeq" id="WP_090472195.1">
    <property type="nucleotide sequence ID" value="NZ_FOWF01000043.1"/>
</dbReference>
<dbReference type="PROSITE" id="PS50943">
    <property type="entry name" value="HTH_CROC1"/>
    <property type="match status" value="1"/>
</dbReference>
<dbReference type="PANTHER" id="PTHR46558">
    <property type="entry name" value="TRACRIPTIONAL REGULATORY PROTEIN-RELATED-RELATED"/>
    <property type="match status" value="1"/>
</dbReference>
<reference evidence="4 5" key="1">
    <citation type="submission" date="2016-10" db="EMBL/GenBank/DDBJ databases">
        <authorList>
            <person name="de Groot N.N."/>
        </authorList>
    </citation>
    <scope>NUCLEOTIDE SEQUENCE [LARGE SCALE GENOMIC DNA]</scope>
    <source>
        <strain evidence="4 5">KHGC13</strain>
    </source>
</reference>
<keyword evidence="5" id="KW-1185">Reference proteome</keyword>
<feature type="domain" description="HTH cro/C1-type" evidence="3">
    <location>
        <begin position="11"/>
        <end position="66"/>
    </location>
</feature>
<sequence>MEAKLTIQERLKDLRLEKGWTLSELAQKTGLSRSALGSYEQDDYKDISHRAIYRLAKCYGVSADYLLGLTENRTMINTPLSELHLNDQMVTLLREERINTRLLCEMASHDGFQRLMEDIEIYVDGHAAMAIGFLNEYYEQQRQLLLKNPKTTRDNFMRSIEAAANIDENAYFAMMIHNDIDEIIRDIHSRHKKDASTASKINISATITEALYESRAVQGNVFQRMSHVLLRLLGLDKDRASAEQRKQMADILKSSSYADHPTGQRGKQGNAEERTNGD</sequence>
<dbReference type="InterPro" id="IPR010982">
    <property type="entry name" value="Lambda_DNA-bd_dom_sf"/>
</dbReference>
<organism evidence="4 5">
    <name type="scientific">Eubacterium pyruvativorans</name>
    <dbReference type="NCBI Taxonomy" id="155865"/>
    <lineage>
        <taxon>Bacteria</taxon>
        <taxon>Bacillati</taxon>
        <taxon>Bacillota</taxon>
        <taxon>Clostridia</taxon>
        <taxon>Eubacteriales</taxon>
        <taxon>Eubacteriaceae</taxon>
        <taxon>Eubacterium</taxon>
    </lineage>
</organism>
<evidence type="ECO:0000256" key="1">
    <source>
        <dbReference type="ARBA" id="ARBA00023125"/>
    </source>
</evidence>
<dbReference type="OrthoDB" id="9812239at2"/>
<evidence type="ECO:0000256" key="2">
    <source>
        <dbReference type="SAM" id="MobiDB-lite"/>
    </source>
</evidence>
<evidence type="ECO:0000259" key="3">
    <source>
        <dbReference type="PROSITE" id="PS50943"/>
    </source>
</evidence>
<evidence type="ECO:0000313" key="4">
    <source>
        <dbReference type="EMBL" id="SFU71202.1"/>
    </source>
</evidence>
<dbReference type="SMART" id="SM00530">
    <property type="entry name" value="HTH_XRE"/>
    <property type="match status" value="1"/>
</dbReference>
<name>A0A1I7IE57_9FIRM</name>
<proteinExistence type="predicted"/>
<dbReference type="InterPro" id="IPR001387">
    <property type="entry name" value="Cro/C1-type_HTH"/>
</dbReference>
<dbReference type="Pfam" id="PF01381">
    <property type="entry name" value="HTH_3"/>
    <property type="match status" value="1"/>
</dbReference>
<dbReference type="Gene3D" id="1.10.260.40">
    <property type="entry name" value="lambda repressor-like DNA-binding domains"/>
    <property type="match status" value="1"/>
</dbReference>
<dbReference type="GO" id="GO:0003677">
    <property type="term" value="F:DNA binding"/>
    <property type="evidence" value="ECO:0007669"/>
    <property type="project" value="UniProtKB-KW"/>
</dbReference>
<accession>A0A1I7IE57</accession>
<dbReference type="EMBL" id="FPBT01000042">
    <property type="protein sequence ID" value="SFU71202.1"/>
    <property type="molecule type" value="Genomic_DNA"/>
</dbReference>
<dbReference type="Proteomes" id="UP000198817">
    <property type="component" value="Unassembled WGS sequence"/>
</dbReference>
<feature type="region of interest" description="Disordered" evidence="2">
    <location>
        <begin position="243"/>
        <end position="278"/>
    </location>
</feature>
<dbReference type="PANTHER" id="PTHR46558:SF11">
    <property type="entry name" value="HTH-TYPE TRANSCRIPTIONAL REGULATOR XRE"/>
    <property type="match status" value="1"/>
</dbReference>
<dbReference type="SUPFAM" id="SSF47413">
    <property type="entry name" value="lambda repressor-like DNA-binding domains"/>
    <property type="match status" value="1"/>
</dbReference>
<dbReference type="AlphaFoldDB" id="A0A1I7IE57"/>
<dbReference type="STRING" id="155865.SAMN05216515_1432"/>
<dbReference type="CDD" id="cd00093">
    <property type="entry name" value="HTH_XRE"/>
    <property type="match status" value="1"/>
</dbReference>
<protein>
    <submittedName>
        <fullName evidence="4">Helix-turn-helix</fullName>
    </submittedName>
</protein>
<gene>
    <name evidence="4" type="ORF">SAMN05216508_1422</name>
</gene>